<protein>
    <submittedName>
        <fullName evidence="1">Uncharacterized protein</fullName>
    </submittedName>
</protein>
<proteinExistence type="predicted"/>
<accession>A0A1G8EKC5</accession>
<name>A0A1G8EKC5_9FLAO</name>
<keyword evidence="2" id="KW-1185">Reference proteome</keyword>
<dbReference type="STRING" id="702745.SAMN05421818_11153"/>
<evidence type="ECO:0000313" key="1">
    <source>
        <dbReference type="EMBL" id="SDH70296.1"/>
    </source>
</evidence>
<organism evidence="1 2">
    <name type="scientific">Myroides phaeus</name>
    <dbReference type="NCBI Taxonomy" id="702745"/>
    <lineage>
        <taxon>Bacteria</taxon>
        <taxon>Pseudomonadati</taxon>
        <taxon>Bacteroidota</taxon>
        <taxon>Flavobacteriia</taxon>
        <taxon>Flavobacteriales</taxon>
        <taxon>Flavobacteriaceae</taxon>
        <taxon>Myroides</taxon>
    </lineage>
</organism>
<dbReference type="EMBL" id="FNDQ01000011">
    <property type="protein sequence ID" value="SDH70296.1"/>
    <property type="molecule type" value="Genomic_DNA"/>
</dbReference>
<dbReference type="Proteomes" id="UP000243588">
    <property type="component" value="Unassembled WGS sequence"/>
</dbReference>
<sequence>MVHALYHQDKLFTQSELVQQSNSDLSDYESCTHVKSAIDKAHKCDCEYFSFTKVYTTSVIYKNITTNIVSNFKKDYFLLVKVNSSNYYHLFTSRPPPVLI</sequence>
<gene>
    <name evidence="1" type="ORF">SAMN05421818_11153</name>
</gene>
<evidence type="ECO:0000313" key="2">
    <source>
        <dbReference type="Proteomes" id="UP000243588"/>
    </source>
</evidence>
<dbReference type="AlphaFoldDB" id="A0A1G8EKC5"/>
<reference evidence="2" key="1">
    <citation type="submission" date="2016-10" db="EMBL/GenBank/DDBJ databases">
        <authorList>
            <person name="Varghese N."/>
            <person name="Submissions S."/>
        </authorList>
    </citation>
    <scope>NUCLEOTIDE SEQUENCE [LARGE SCALE GENOMIC DNA]</scope>
    <source>
        <strain evidence="2">DSM 23313</strain>
    </source>
</reference>